<organism evidence="2 3">
    <name type="scientific">Methylogaea oryzae</name>
    <dbReference type="NCBI Taxonomy" id="1295382"/>
    <lineage>
        <taxon>Bacteria</taxon>
        <taxon>Pseudomonadati</taxon>
        <taxon>Pseudomonadota</taxon>
        <taxon>Gammaproteobacteria</taxon>
        <taxon>Methylococcales</taxon>
        <taxon>Methylococcaceae</taxon>
        <taxon>Methylogaea</taxon>
    </lineage>
</organism>
<evidence type="ECO:0000313" key="2">
    <source>
        <dbReference type="EMBL" id="BBL69717.1"/>
    </source>
</evidence>
<dbReference type="Proteomes" id="UP000824988">
    <property type="component" value="Chromosome"/>
</dbReference>
<reference evidence="2" key="1">
    <citation type="submission" date="2019-06" db="EMBL/GenBank/DDBJ databases">
        <title>Complete genome sequence of Methylogaea oryzae strain JCM16910.</title>
        <authorList>
            <person name="Asakawa S."/>
        </authorList>
    </citation>
    <scope>NUCLEOTIDE SEQUENCE</scope>
    <source>
        <strain evidence="2">E10</strain>
    </source>
</reference>
<dbReference type="Gene3D" id="1.10.10.10">
    <property type="entry name" value="Winged helix-like DNA-binding domain superfamily/Winged helix DNA-binding domain"/>
    <property type="match status" value="1"/>
</dbReference>
<dbReference type="PROSITE" id="PS51077">
    <property type="entry name" value="HTH_ICLR"/>
    <property type="match status" value="1"/>
</dbReference>
<dbReference type="EMBL" id="AP019782">
    <property type="protein sequence ID" value="BBL69717.1"/>
    <property type="molecule type" value="Genomic_DNA"/>
</dbReference>
<dbReference type="InterPro" id="IPR036388">
    <property type="entry name" value="WH-like_DNA-bd_sf"/>
</dbReference>
<name>A0A8D4VNC8_9GAMM</name>
<dbReference type="PANTHER" id="PTHR30136">
    <property type="entry name" value="HELIX-TURN-HELIX TRANSCRIPTIONAL REGULATOR, ICLR FAMILY"/>
    <property type="match status" value="1"/>
</dbReference>
<protein>
    <recommendedName>
        <fullName evidence="1">HTH iclR-type domain-containing protein</fullName>
    </recommendedName>
</protein>
<gene>
    <name evidence="2" type="ORF">MoryE10_03230</name>
</gene>
<dbReference type="PANTHER" id="PTHR30136:SF35">
    <property type="entry name" value="HTH-TYPE TRANSCRIPTIONAL REGULATOR RV1719"/>
    <property type="match status" value="1"/>
</dbReference>
<keyword evidence="3" id="KW-1185">Reference proteome</keyword>
<proteinExistence type="predicted"/>
<dbReference type="RefSeq" id="WP_054772761.1">
    <property type="nucleotide sequence ID" value="NZ_AP019782.1"/>
</dbReference>
<dbReference type="AlphaFoldDB" id="A0A8D4VNC8"/>
<dbReference type="GO" id="GO:0003677">
    <property type="term" value="F:DNA binding"/>
    <property type="evidence" value="ECO:0007669"/>
    <property type="project" value="InterPro"/>
</dbReference>
<dbReference type="InterPro" id="IPR036390">
    <property type="entry name" value="WH_DNA-bd_sf"/>
</dbReference>
<dbReference type="InterPro" id="IPR050707">
    <property type="entry name" value="HTH_MetabolicPath_Reg"/>
</dbReference>
<evidence type="ECO:0000259" key="1">
    <source>
        <dbReference type="PROSITE" id="PS51077"/>
    </source>
</evidence>
<dbReference type="GO" id="GO:0045892">
    <property type="term" value="P:negative regulation of DNA-templated transcription"/>
    <property type="evidence" value="ECO:0007669"/>
    <property type="project" value="TreeGrafter"/>
</dbReference>
<evidence type="ECO:0000313" key="3">
    <source>
        <dbReference type="Proteomes" id="UP000824988"/>
    </source>
</evidence>
<dbReference type="SUPFAM" id="SSF46785">
    <property type="entry name" value="Winged helix' DNA-binding domain"/>
    <property type="match status" value="1"/>
</dbReference>
<dbReference type="KEGG" id="moz:MoryE10_03230"/>
<feature type="domain" description="HTH iclR-type" evidence="1">
    <location>
        <begin position="6"/>
        <end position="69"/>
    </location>
</feature>
<dbReference type="GO" id="GO:0003700">
    <property type="term" value="F:DNA-binding transcription factor activity"/>
    <property type="evidence" value="ECO:0007669"/>
    <property type="project" value="TreeGrafter"/>
</dbReference>
<sequence length="99" mass="10695">MSKTIINASAKTLQVLDVLGRNFAGGFSNGELAKATGLSASQVTRHVATLEARGFAERVPDTDRIRMSHRMAQVAVQLLNSLDNAAARAEESKQRLTRT</sequence>
<dbReference type="InterPro" id="IPR005471">
    <property type="entry name" value="Tscrpt_reg_IclR_N"/>
</dbReference>
<accession>A0A8D4VNC8</accession>
<dbReference type="Pfam" id="PF09339">
    <property type="entry name" value="HTH_IclR"/>
    <property type="match status" value="1"/>
</dbReference>